<reference evidence="2 3" key="1">
    <citation type="journal article" date="2012" name="Fungal Genet. Biol.">
        <title>The genome of the xerotolerant mold Wallemia sebi reveals adaptations to osmotic stress and suggests cryptic sexual reproduction.</title>
        <authorList>
            <person name="Padamsee M."/>
            <person name="Kumar T.K.A."/>
            <person name="Riley R."/>
            <person name="Binder M."/>
            <person name="Boyd A."/>
            <person name="Calvo A.M."/>
            <person name="Furukawa K."/>
            <person name="Hesse C."/>
            <person name="Hohmann S."/>
            <person name="James T.Y."/>
            <person name="LaButti K."/>
            <person name="Lapidus A."/>
            <person name="Lindquist E."/>
            <person name="Lucas S."/>
            <person name="Miller K."/>
            <person name="Shantappa S."/>
            <person name="Grigoriev I.V."/>
            <person name="Hibbett D.S."/>
            <person name="McLaughlin D.J."/>
            <person name="Spatafora J.W."/>
            <person name="Aime M.C."/>
        </authorList>
    </citation>
    <scope>NUCLEOTIDE SEQUENCE [LARGE SCALE GENOMIC DNA]</scope>
    <source>
        <strain evidence="3">ATCC MYA-4683 / CBS 633.66</strain>
    </source>
</reference>
<feature type="region of interest" description="Disordered" evidence="1">
    <location>
        <begin position="142"/>
        <end position="162"/>
    </location>
</feature>
<dbReference type="AlphaFoldDB" id="I4Y6V8"/>
<feature type="compositionally biased region" description="Basic residues" evidence="1">
    <location>
        <begin position="142"/>
        <end position="154"/>
    </location>
</feature>
<dbReference type="HOGENOM" id="CLU_1636733_0_0_1"/>
<accession>I4Y6V8</accession>
<evidence type="ECO:0000313" key="2">
    <source>
        <dbReference type="EMBL" id="EIM19700.1"/>
    </source>
</evidence>
<proteinExistence type="predicted"/>
<dbReference type="GeneID" id="18474462"/>
<protein>
    <submittedName>
        <fullName evidence="2">Uncharacterized protein</fullName>
    </submittedName>
</protein>
<dbReference type="Proteomes" id="UP000005242">
    <property type="component" value="Unassembled WGS sequence"/>
</dbReference>
<gene>
    <name evidence="2" type="ORF">WALSEDRAFT_61322</name>
</gene>
<dbReference type="EMBL" id="JH668246">
    <property type="protein sequence ID" value="EIM19700.1"/>
    <property type="molecule type" value="Genomic_DNA"/>
</dbReference>
<name>I4Y6V8_WALMC</name>
<evidence type="ECO:0000313" key="3">
    <source>
        <dbReference type="Proteomes" id="UP000005242"/>
    </source>
</evidence>
<sequence>MSSELFKEKGSFGFSFVQDGDVDLVDDSVPIQQEVIPPAIQVDKNQFIPNNRQFHLNIGSSQQQHRDTGPRRLEAISSVEGAYYMLPYLNLSKDDEPTRLREPRGWLEMPVEAPFTANEEPDQAEQRWENLKADLTFNYKRRAREAQKSKRRRNNLTADDGI</sequence>
<dbReference type="RefSeq" id="XP_006960208.1">
    <property type="nucleotide sequence ID" value="XM_006960146.1"/>
</dbReference>
<keyword evidence="3" id="KW-1185">Reference proteome</keyword>
<dbReference type="InParanoid" id="I4Y6V8"/>
<dbReference type="KEGG" id="wse:WALSEDRAFT_61322"/>
<organism evidence="2 3">
    <name type="scientific">Wallemia mellicola (strain ATCC MYA-4683 / CBS 633.66)</name>
    <name type="common">Wallemia sebi (CBS 633.66)</name>
    <dbReference type="NCBI Taxonomy" id="671144"/>
    <lineage>
        <taxon>Eukaryota</taxon>
        <taxon>Fungi</taxon>
        <taxon>Dikarya</taxon>
        <taxon>Basidiomycota</taxon>
        <taxon>Wallemiomycotina</taxon>
        <taxon>Wallemiomycetes</taxon>
        <taxon>Wallemiales</taxon>
        <taxon>Wallemiaceae</taxon>
        <taxon>Wallemia</taxon>
    </lineage>
</organism>
<evidence type="ECO:0000256" key="1">
    <source>
        <dbReference type="SAM" id="MobiDB-lite"/>
    </source>
</evidence>